<accession>A0AB34PTN5</accession>
<organism evidence="1 2">
    <name type="scientific">Candida albicans P78048</name>
    <dbReference type="NCBI Taxonomy" id="1094989"/>
    <lineage>
        <taxon>Eukaryota</taxon>
        <taxon>Fungi</taxon>
        <taxon>Dikarya</taxon>
        <taxon>Ascomycota</taxon>
        <taxon>Saccharomycotina</taxon>
        <taxon>Pichiomycetes</taxon>
        <taxon>Debaryomycetaceae</taxon>
        <taxon>Candida/Lodderomyces clade</taxon>
        <taxon>Candida</taxon>
    </lineage>
</organism>
<evidence type="ECO:0000313" key="2">
    <source>
        <dbReference type="Proteomes" id="UP000030161"/>
    </source>
</evidence>
<evidence type="ECO:0000313" key="1">
    <source>
        <dbReference type="EMBL" id="KGR09473.1"/>
    </source>
</evidence>
<dbReference type="EMBL" id="AJIX01000026">
    <property type="protein sequence ID" value="KGR09473.1"/>
    <property type="molecule type" value="Genomic_DNA"/>
</dbReference>
<reference evidence="1 2" key="1">
    <citation type="submission" date="2013-12" db="EMBL/GenBank/DDBJ databases">
        <title>The Genome Sequence of Candida albicans P78048.</title>
        <authorList>
            <consortium name="The Broad Institute Genome Sequencing Platform"/>
            <consortium name="The Broad Institute Genome Sequencing Center for Infectious Disease"/>
            <person name="Cuomo C."/>
            <person name="Bennett R."/>
            <person name="Hirakawa M."/>
            <person name="Noverr M."/>
            <person name="Mitchell A."/>
            <person name="Young S.K."/>
            <person name="Zeng Q."/>
            <person name="Gargeya S."/>
            <person name="Fitzgerald M."/>
            <person name="Abouelleil A."/>
            <person name="Alvarado L."/>
            <person name="Berlin A.M."/>
            <person name="Chapman S.B."/>
            <person name="Dewar J."/>
            <person name="Goldberg J."/>
            <person name="Griggs A."/>
            <person name="Gujja S."/>
            <person name="Hansen M."/>
            <person name="Howarth C."/>
            <person name="Imamovic A."/>
            <person name="Larimer J."/>
            <person name="McCowan C."/>
            <person name="Murphy C."/>
            <person name="Pearson M."/>
            <person name="Priest M."/>
            <person name="Roberts A."/>
            <person name="Saif S."/>
            <person name="Shea T."/>
            <person name="Sykes S."/>
            <person name="Wortman J."/>
            <person name="Nusbaum C."/>
            <person name="Birren B."/>
        </authorList>
    </citation>
    <scope>NUCLEOTIDE SEQUENCE [LARGE SCALE GENOMIC DNA]</scope>
    <source>
        <strain evidence="1 2">P78048</strain>
    </source>
</reference>
<dbReference type="Proteomes" id="UP000030161">
    <property type="component" value="Unassembled WGS sequence"/>
</dbReference>
<protein>
    <submittedName>
        <fullName evidence="1">Uncharacterized protein</fullName>
    </submittedName>
</protein>
<gene>
    <name evidence="1" type="ORF">MG3_03659</name>
</gene>
<dbReference type="AlphaFoldDB" id="A0AB34PTN5"/>
<name>A0AB34PTN5_CANAX</name>
<comment type="caution">
    <text evidence="1">The sequence shown here is derived from an EMBL/GenBank/DDBJ whole genome shotgun (WGS) entry which is preliminary data.</text>
</comment>
<sequence>MLALENWHKVVLVTGNNRNLQDRCLSFQRWLSYFLLLRLTPCLKEMRCTMRRVSNLRGHTTFTSFSSDLLLPLNSTIHNIVTPIPQNILSYTIYTNNTIYKTVSSNPNKSQSFYNDKWVSISLMLGGHKTDQSSALLFTSR</sequence>
<proteinExistence type="predicted"/>